<evidence type="ECO:0000256" key="1">
    <source>
        <dbReference type="SAM" id="MobiDB-lite"/>
    </source>
</evidence>
<feature type="region of interest" description="Disordered" evidence="1">
    <location>
        <begin position="1"/>
        <end position="27"/>
    </location>
</feature>
<organism evidence="2">
    <name type="scientific">Pyricularia oryzae (strain Y34)</name>
    <name type="common">Rice blast fungus</name>
    <name type="synonym">Magnaporthe oryzae</name>
    <dbReference type="NCBI Taxonomy" id="1143189"/>
    <lineage>
        <taxon>Eukaryota</taxon>
        <taxon>Fungi</taxon>
        <taxon>Dikarya</taxon>
        <taxon>Ascomycota</taxon>
        <taxon>Pezizomycotina</taxon>
        <taxon>Sordariomycetes</taxon>
        <taxon>Sordariomycetidae</taxon>
        <taxon>Magnaporthales</taxon>
        <taxon>Pyriculariaceae</taxon>
        <taxon>Pyricularia</taxon>
    </lineage>
</organism>
<feature type="compositionally biased region" description="Polar residues" evidence="1">
    <location>
        <begin position="17"/>
        <end position="26"/>
    </location>
</feature>
<sequence>MPDKQAYCASFSDRHSPQLSSGQMQEPSIGFSRRTIFVKPPRRGVWRLV</sequence>
<dbReference type="EMBL" id="JH794003">
    <property type="protein sequence ID" value="ELQ40867.1"/>
    <property type="molecule type" value="Genomic_DNA"/>
</dbReference>
<name>A0AA97PN94_PYRO3</name>
<dbReference type="Proteomes" id="UP000011086">
    <property type="component" value="Unassembled WGS sequence"/>
</dbReference>
<dbReference type="AlphaFoldDB" id="A0AA97PN94"/>
<reference evidence="2" key="1">
    <citation type="journal article" date="2012" name="PLoS Genet.">
        <title>Comparative analysis of the genomes of two field isolates of the rice blast fungus Magnaporthe oryzae.</title>
        <authorList>
            <person name="Xue M."/>
            <person name="Yang J."/>
            <person name="Li Z."/>
            <person name="Hu S."/>
            <person name="Yao N."/>
            <person name="Dean R.A."/>
            <person name="Zhao W."/>
            <person name="Shen M."/>
            <person name="Zhang H."/>
            <person name="Li C."/>
            <person name="Liu L."/>
            <person name="Cao L."/>
            <person name="Xu X."/>
            <person name="Xing Y."/>
            <person name="Hsiang T."/>
            <person name="Zhang Z."/>
            <person name="Xu J.R."/>
            <person name="Peng Y.L."/>
        </authorList>
    </citation>
    <scope>NUCLEOTIDE SEQUENCE</scope>
    <source>
        <strain evidence="2">Y34</strain>
    </source>
</reference>
<evidence type="ECO:0000313" key="2">
    <source>
        <dbReference type="EMBL" id="ELQ40867.1"/>
    </source>
</evidence>
<accession>A0AA97PN94</accession>
<proteinExistence type="predicted"/>
<protein>
    <submittedName>
        <fullName evidence="2">Uncharacterized protein</fullName>
    </submittedName>
</protein>
<gene>
    <name evidence="2" type="ORF">OOU_Y34scaffold00333g1</name>
</gene>